<accession>A0ABT0BDY5</accession>
<gene>
    <name evidence="1" type="ORF">MTR62_11280</name>
</gene>
<name>A0ABT0BDY5_9SPHN</name>
<evidence type="ECO:0000313" key="2">
    <source>
        <dbReference type="Proteomes" id="UP001162881"/>
    </source>
</evidence>
<proteinExistence type="predicted"/>
<organism evidence="1 2">
    <name type="scientific">Novosphingobium organovorum</name>
    <dbReference type="NCBI Taxonomy" id="2930092"/>
    <lineage>
        <taxon>Bacteria</taxon>
        <taxon>Pseudomonadati</taxon>
        <taxon>Pseudomonadota</taxon>
        <taxon>Alphaproteobacteria</taxon>
        <taxon>Sphingomonadales</taxon>
        <taxon>Sphingomonadaceae</taxon>
        <taxon>Novosphingobium</taxon>
    </lineage>
</organism>
<evidence type="ECO:0000313" key="1">
    <source>
        <dbReference type="EMBL" id="MCJ2183268.1"/>
    </source>
</evidence>
<evidence type="ECO:0008006" key="3">
    <source>
        <dbReference type="Google" id="ProtNLM"/>
    </source>
</evidence>
<sequence>MNATHRDPRATPLEAFAWAVDMNDVVDPDTSLPESIPLDCDAQQMHACFTLCLHFWEQGADRMALRRYIDRLLTLGTLSNEERVHYKQIRASYKQLRFAFANYERRHRSPMLFRLTVVALGHLQDALRNRRRAATLRYALLLRVLVSRVGWALIRREVECARLDDAAGFLAFRQAEMARLRRWLDQRELSAHTFHNMRKVVSRQVSHYDALRTLTGREDAYRMSRFLSAINGLMGSLHDELVLQSVKGQRDYDRDTVLVPEDIRKRIAALVTRYPASPA</sequence>
<reference evidence="1" key="1">
    <citation type="submission" date="2022-03" db="EMBL/GenBank/DDBJ databases">
        <title>Identification of a novel bacterium isolated from mangrove sediments.</title>
        <authorList>
            <person name="Pan X."/>
        </authorList>
    </citation>
    <scope>NUCLEOTIDE SEQUENCE</scope>
    <source>
        <strain evidence="1">B1949</strain>
    </source>
</reference>
<dbReference type="RefSeq" id="WP_244020893.1">
    <property type="nucleotide sequence ID" value="NZ_JALHLF010000039.1"/>
</dbReference>
<keyword evidence="2" id="KW-1185">Reference proteome</keyword>
<dbReference type="EMBL" id="JALHLF010000039">
    <property type="protein sequence ID" value="MCJ2183268.1"/>
    <property type="molecule type" value="Genomic_DNA"/>
</dbReference>
<protein>
    <recommendedName>
        <fullName evidence="3">CHAD domain-containing protein</fullName>
    </recommendedName>
</protein>
<comment type="caution">
    <text evidence="1">The sequence shown here is derived from an EMBL/GenBank/DDBJ whole genome shotgun (WGS) entry which is preliminary data.</text>
</comment>
<dbReference type="Proteomes" id="UP001162881">
    <property type="component" value="Unassembled WGS sequence"/>
</dbReference>